<evidence type="ECO:0000313" key="2">
    <source>
        <dbReference type="EMBL" id="MPR32314.1"/>
    </source>
</evidence>
<dbReference type="InterPro" id="IPR001932">
    <property type="entry name" value="PPM-type_phosphatase-like_dom"/>
</dbReference>
<dbReference type="Gene3D" id="3.60.40.10">
    <property type="entry name" value="PPM-type phosphatase domain"/>
    <property type="match status" value="1"/>
</dbReference>
<sequence>MTISIDKPVTFSLIGQRVTNQDYVYPVDERSGLFIVCDGIGGWDQGEVASRLVAEAVARFMEQHPTDCIEESYLAEALASAYRTLLEYLSQNRLLSRLGTTLALLQLTSRGATVAHVGDSRVYHMRGGVILHQTLDHKYVQDLVAGGIITEEQALNHPRRHTLSRSIGVQSNESPLRMDKGEIAHIADIQMGDFFFLCTDGVLEQVDDQSLRNIFAQYETSQDIADQLLGRCRNLTRDNYSGCLVRIKHVSREKANLPFGIFGQSQE</sequence>
<dbReference type="InterPro" id="IPR036457">
    <property type="entry name" value="PPM-type-like_dom_sf"/>
</dbReference>
<keyword evidence="3" id="KW-1185">Reference proteome</keyword>
<dbReference type="Proteomes" id="UP000479293">
    <property type="component" value="Unassembled WGS sequence"/>
</dbReference>
<evidence type="ECO:0000259" key="1">
    <source>
        <dbReference type="PROSITE" id="PS51746"/>
    </source>
</evidence>
<dbReference type="Pfam" id="PF13672">
    <property type="entry name" value="PP2C_2"/>
    <property type="match status" value="1"/>
</dbReference>
<reference evidence="2 3" key="1">
    <citation type="submission" date="2019-10" db="EMBL/GenBank/DDBJ databases">
        <title>Draft Genome Sequence of Cytophagaceae sp. SJW1-29.</title>
        <authorList>
            <person name="Choi A."/>
        </authorList>
    </citation>
    <scope>NUCLEOTIDE SEQUENCE [LARGE SCALE GENOMIC DNA]</scope>
    <source>
        <strain evidence="2 3">SJW1-29</strain>
    </source>
</reference>
<name>A0A7C9BEX1_9BACT</name>
<dbReference type="GO" id="GO:0004722">
    <property type="term" value="F:protein serine/threonine phosphatase activity"/>
    <property type="evidence" value="ECO:0007669"/>
    <property type="project" value="InterPro"/>
</dbReference>
<comment type="caution">
    <text evidence="2">The sequence shown here is derived from an EMBL/GenBank/DDBJ whole genome shotgun (WGS) entry which is preliminary data.</text>
</comment>
<dbReference type="PANTHER" id="PTHR13832:SF827">
    <property type="entry name" value="PROTEIN PHOSPHATASE 1L"/>
    <property type="match status" value="1"/>
</dbReference>
<dbReference type="InterPro" id="IPR015655">
    <property type="entry name" value="PP2C"/>
</dbReference>
<proteinExistence type="predicted"/>
<feature type="domain" description="PPM-type phosphatase" evidence="1">
    <location>
        <begin position="2"/>
        <end position="247"/>
    </location>
</feature>
<accession>A0A7C9BEX1</accession>
<evidence type="ECO:0000313" key="3">
    <source>
        <dbReference type="Proteomes" id="UP000479293"/>
    </source>
</evidence>
<dbReference type="CDD" id="cd00143">
    <property type="entry name" value="PP2Cc"/>
    <property type="match status" value="1"/>
</dbReference>
<dbReference type="PANTHER" id="PTHR13832">
    <property type="entry name" value="PROTEIN PHOSPHATASE 2C"/>
    <property type="match status" value="1"/>
</dbReference>
<dbReference type="EMBL" id="WHLY01000002">
    <property type="protein sequence ID" value="MPR32314.1"/>
    <property type="molecule type" value="Genomic_DNA"/>
</dbReference>
<protein>
    <submittedName>
        <fullName evidence="2">Serine/threonine-protein phosphatase</fullName>
    </submittedName>
</protein>
<dbReference type="RefSeq" id="WP_152756679.1">
    <property type="nucleotide sequence ID" value="NZ_WHLY01000002.1"/>
</dbReference>
<dbReference type="SUPFAM" id="SSF81606">
    <property type="entry name" value="PP2C-like"/>
    <property type="match status" value="1"/>
</dbReference>
<gene>
    <name evidence="2" type="ORF">GBK04_02865</name>
</gene>
<organism evidence="2 3">
    <name type="scientific">Salmonirosea aquatica</name>
    <dbReference type="NCBI Taxonomy" id="2654236"/>
    <lineage>
        <taxon>Bacteria</taxon>
        <taxon>Pseudomonadati</taxon>
        <taxon>Bacteroidota</taxon>
        <taxon>Cytophagia</taxon>
        <taxon>Cytophagales</taxon>
        <taxon>Spirosomataceae</taxon>
        <taxon>Salmonirosea</taxon>
    </lineage>
</organism>
<dbReference type="PROSITE" id="PS51746">
    <property type="entry name" value="PPM_2"/>
    <property type="match status" value="1"/>
</dbReference>
<dbReference type="SMART" id="SM00332">
    <property type="entry name" value="PP2Cc"/>
    <property type="match status" value="1"/>
</dbReference>
<dbReference type="AlphaFoldDB" id="A0A7C9BEX1"/>
<dbReference type="SMART" id="SM00331">
    <property type="entry name" value="PP2C_SIG"/>
    <property type="match status" value="1"/>
</dbReference>